<feature type="compositionally biased region" description="Low complexity" evidence="5">
    <location>
        <begin position="395"/>
        <end position="407"/>
    </location>
</feature>
<dbReference type="GO" id="GO:0005524">
    <property type="term" value="F:ATP binding"/>
    <property type="evidence" value="ECO:0007669"/>
    <property type="project" value="UniProtKB-KW"/>
</dbReference>
<dbReference type="InterPro" id="IPR027417">
    <property type="entry name" value="P-loop_NTPase"/>
</dbReference>
<dbReference type="Pfam" id="PF02954">
    <property type="entry name" value="HTH_8"/>
    <property type="match status" value="1"/>
</dbReference>
<dbReference type="SUPFAM" id="SSF52540">
    <property type="entry name" value="P-loop containing nucleoside triphosphate hydrolases"/>
    <property type="match status" value="1"/>
</dbReference>
<dbReference type="PROSITE" id="PS50112">
    <property type="entry name" value="PAS"/>
    <property type="match status" value="1"/>
</dbReference>
<reference evidence="8 9" key="1">
    <citation type="submission" date="2015-09" db="EMBL/GenBank/DDBJ databases">
        <title>Draft genome sequence of Hydrogenibacillus schlegelii DSM 2000.</title>
        <authorList>
            <person name="Hemp J."/>
        </authorList>
    </citation>
    <scope>NUCLEOTIDE SEQUENCE [LARGE SCALE GENOMIC DNA]</scope>
    <source>
        <strain evidence="8 9">MA 48</strain>
    </source>
</reference>
<feature type="region of interest" description="Disordered" evidence="5">
    <location>
        <begin position="386"/>
        <end position="445"/>
    </location>
</feature>
<evidence type="ECO:0000259" key="6">
    <source>
        <dbReference type="PROSITE" id="PS50045"/>
    </source>
</evidence>
<gene>
    <name evidence="8" type="ORF">SA87_01550</name>
</gene>
<keyword evidence="9" id="KW-1185">Reference proteome</keyword>
<dbReference type="NCBIfam" id="TIGR00229">
    <property type="entry name" value="sensory_box"/>
    <property type="match status" value="1"/>
</dbReference>
<accession>A0A179INS0</accession>
<evidence type="ECO:0000256" key="5">
    <source>
        <dbReference type="SAM" id="MobiDB-lite"/>
    </source>
</evidence>
<dbReference type="Gene3D" id="3.30.450.20">
    <property type="entry name" value="PAS domain"/>
    <property type="match status" value="1"/>
</dbReference>
<evidence type="ECO:0000256" key="2">
    <source>
        <dbReference type="ARBA" id="ARBA00022840"/>
    </source>
</evidence>
<dbReference type="AlphaFoldDB" id="A0A179INS0"/>
<name>A0A179INS0_HYDSH</name>
<dbReference type="GO" id="GO:0006355">
    <property type="term" value="P:regulation of DNA-templated transcription"/>
    <property type="evidence" value="ECO:0007669"/>
    <property type="project" value="InterPro"/>
</dbReference>
<dbReference type="InterPro" id="IPR002078">
    <property type="entry name" value="Sigma_54_int"/>
</dbReference>
<evidence type="ECO:0000256" key="3">
    <source>
        <dbReference type="ARBA" id="ARBA00023015"/>
    </source>
</evidence>
<dbReference type="SUPFAM" id="SSF46689">
    <property type="entry name" value="Homeodomain-like"/>
    <property type="match status" value="1"/>
</dbReference>
<keyword evidence="1" id="KW-0547">Nucleotide-binding</keyword>
<evidence type="ECO:0000313" key="8">
    <source>
        <dbReference type="EMBL" id="OAR03439.1"/>
    </source>
</evidence>
<evidence type="ECO:0000313" key="9">
    <source>
        <dbReference type="Proteomes" id="UP000243024"/>
    </source>
</evidence>
<organism evidence="8 9">
    <name type="scientific">Hydrogenibacillus schlegelii</name>
    <name type="common">Bacillus schlegelii</name>
    <dbReference type="NCBI Taxonomy" id="1484"/>
    <lineage>
        <taxon>Bacteria</taxon>
        <taxon>Bacillati</taxon>
        <taxon>Bacillota</taxon>
        <taxon>Bacilli</taxon>
        <taxon>Bacillales</taxon>
        <taxon>Bacillales Family X. Incertae Sedis</taxon>
        <taxon>Hydrogenibacillus</taxon>
    </lineage>
</organism>
<comment type="caution">
    <text evidence="8">The sequence shown here is derived from an EMBL/GenBank/DDBJ whole genome shotgun (WGS) entry which is preliminary data.</text>
</comment>
<evidence type="ECO:0000256" key="1">
    <source>
        <dbReference type="ARBA" id="ARBA00022741"/>
    </source>
</evidence>
<dbReference type="InterPro" id="IPR002197">
    <property type="entry name" value="HTH_Fis"/>
</dbReference>
<evidence type="ECO:0000256" key="4">
    <source>
        <dbReference type="ARBA" id="ARBA00023163"/>
    </source>
</evidence>
<dbReference type="Gene3D" id="1.10.8.60">
    <property type="match status" value="1"/>
</dbReference>
<dbReference type="PANTHER" id="PTHR32071:SF57">
    <property type="entry name" value="C4-DICARBOXYLATE TRANSPORT TRANSCRIPTIONAL REGULATORY PROTEIN DCTD"/>
    <property type="match status" value="1"/>
</dbReference>
<keyword evidence="4" id="KW-0804">Transcription</keyword>
<dbReference type="PROSITE" id="PS50045">
    <property type="entry name" value="SIGMA54_INTERACT_4"/>
    <property type="match status" value="1"/>
</dbReference>
<keyword evidence="3" id="KW-0805">Transcription regulation</keyword>
<proteinExistence type="predicted"/>
<protein>
    <submittedName>
        <fullName evidence="8">Uncharacterized protein</fullName>
    </submittedName>
</protein>
<dbReference type="SMART" id="SM00091">
    <property type="entry name" value="PAS"/>
    <property type="match status" value="1"/>
</dbReference>
<dbReference type="Pfam" id="PF13426">
    <property type="entry name" value="PAS_9"/>
    <property type="match status" value="1"/>
</dbReference>
<dbReference type="Gene3D" id="1.10.10.60">
    <property type="entry name" value="Homeodomain-like"/>
    <property type="match status" value="1"/>
</dbReference>
<dbReference type="InterPro" id="IPR000014">
    <property type="entry name" value="PAS"/>
</dbReference>
<feature type="domain" description="PAS" evidence="7">
    <location>
        <begin position="4"/>
        <end position="48"/>
    </location>
</feature>
<feature type="domain" description="Sigma-54 factor interaction" evidence="6">
    <location>
        <begin position="142"/>
        <end position="359"/>
    </location>
</feature>
<dbReference type="Gene3D" id="3.40.50.300">
    <property type="entry name" value="P-loop containing nucleotide triphosphate hydrolases"/>
    <property type="match status" value="1"/>
</dbReference>
<dbReference type="SUPFAM" id="SSF55785">
    <property type="entry name" value="PYP-like sensor domain (PAS domain)"/>
    <property type="match status" value="1"/>
</dbReference>
<dbReference type="Pfam" id="PF25601">
    <property type="entry name" value="AAA_lid_14"/>
    <property type="match status" value="1"/>
</dbReference>
<dbReference type="InterPro" id="IPR058031">
    <property type="entry name" value="AAA_lid_NorR"/>
</dbReference>
<dbReference type="Pfam" id="PF00158">
    <property type="entry name" value="Sigma54_activat"/>
    <property type="match status" value="1"/>
</dbReference>
<dbReference type="GO" id="GO:0043565">
    <property type="term" value="F:sequence-specific DNA binding"/>
    <property type="evidence" value="ECO:0007669"/>
    <property type="project" value="InterPro"/>
</dbReference>
<keyword evidence="2" id="KW-0067">ATP-binding</keyword>
<feature type="compositionally biased region" description="Low complexity" evidence="5">
    <location>
        <begin position="430"/>
        <end position="445"/>
    </location>
</feature>
<dbReference type="PANTHER" id="PTHR32071">
    <property type="entry name" value="TRANSCRIPTIONAL REGULATORY PROTEIN"/>
    <property type="match status" value="1"/>
</dbReference>
<dbReference type="InterPro" id="IPR009057">
    <property type="entry name" value="Homeodomain-like_sf"/>
</dbReference>
<dbReference type="EMBL" id="JXBB01000060">
    <property type="protein sequence ID" value="OAR03439.1"/>
    <property type="molecule type" value="Genomic_DNA"/>
</dbReference>
<sequence>MERLDAIFETLLQSLNDAVTIVDPTGTVLYWNRAAEMIYGIPREAIVGAPIDRFFPAGSVMLFKVLRSRRPVHRLYHRPRPDKHVLINAYPIFSASRELIGAIAVEQDITEHVALSAALYGAPEAAPEEGTTKRLLDILFPDLLDLAGRIAAALKERRPVLLLGERGSGREALARYVHRTLGLEGPFLVFHSRLVPDGFQAAELFGFEGPGGGAPEAGLLERARDGLLFLKDVDAWPEALQAALAEALAGGRYVRQGGREPLPVAARLIAAAGPDLPAAVEAERFLPELFYRFFVFSLPPLRARRKELPALVRHLIDEAARALGRPAPRLTDEALAALLHYDWPGNLPQLKNALEYAVLMADGGTVELRHLPEPIRARTLLAYAPEPSGQGRLPGAGAIATAAPGAPGDRGRAGDRTEGRAEDPGTPPRSAGAAAVTAPEPASSPMRLERLPEARLALERERILAALGAAGGNKSRAAKLLGISRGALYYKLRQLGIEKDLST</sequence>
<dbReference type="PRINTS" id="PR01590">
    <property type="entry name" value="HTHFIS"/>
</dbReference>
<dbReference type="STRING" id="1484.SA87_01550"/>
<dbReference type="InterPro" id="IPR035965">
    <property type="entry name" value="PAS-like_dom_sf"/>
</dbReference>
<dbReference type="Proteomes" id="UP000243024">
    <property type="component" value="Unassembled WGS sequence"/>
</dbReference>
<dbReference type="CDD" id="cd00130">
    <property type="entry name" value="PAS"/>
    <property type="match status" value="1"/>
</dbReference>
<feature type="compositionally biased region" description="Basic and acidic residues" evidence="5">
    <location>
        <begin position="409"/>
        <end position="423"/>
    </location>
</feature>
<evidence type="ECO:0000259" key="7">
    <source>
        <dbReference type="PROSITE" id="PS50112"/>
    </source>
</evidence>